<sequence>MNWNKRMKIAAICVVVLMGGVLYGIRFHVVNTQFHIEETVTVPQGEEVSVDGVAYKALYGELMTHSEYIERYQIQEESEEEDADAGIDLVCFIQVENKSDEEKKILLTDSTFRCDYWANGVDYFSLWAINGDDFDGMIAPGETKKIGISTIVNVSPEFFRTMSDDWRVSLVEWPGLIEVRVPVSGGVQ</sequence>
<dbReference type="Proteomes" id="UP000224563">
    <property type="component" value="Unassembled WGS sequence"/>
</dbReference>
<gene>
    <name evidence="1" type="ORF">CSX02_04520</name>
</gene>
<protein>
    <recommendedName>
        <fullName evidence="3">DUF4352 domain-containing protein</fullName>
    </recommendedName>
</protein>
<dbReference type="EMBL" id="PDYG01000015">
    <property type="protein sequence ID" value="PHU38146.1"/>
    <property type="molecule type" value="Genomic_DNA"/>
</dbReference>
<keyword evidence="2" id="KW-1185">Reference proteome</keyword>
<evidence type="ECO:0008006" key="3">
    <source>
        <dbReference type="Google" id="ProtNLM"/>
    </source>
</evidence>
<proteinExistence type="predicted"/>
<organism evidence="1 2">
    <name type="scientific">Agathobacter ruminis</name>
    <dbReference type="NCBI Taxonomy" id="1712665"/>
    <lineage>
        <taxon>Bacteria</taxon>
        <taxon>Bacillati</taxon>
        <taxon>Bacillota</taxon>
        <taxon>Clostridia</taxon>
        <taxon>Lachnospirales</taxon>
        <taxon>Lachnospiraceae</taxon>
        <taxon>Agathobacter</taxon>
    </lineage>
</organism>
<dbReference type="AlphaFoldDB" id="A0A2G3E4D9"/>
<accession>A0A2G3E4D9</accession>
<comment type="caution">
    <text evidence="1">The sequence shown here is derived from an EMBL/GenBank/DDBJ whole genome shotgun (WGS) entry which is preliminary data.</text>
</comment>
<reference evidence="1 2" key="1">
    <citation type="submission" date="2017-10" db="EMBL/GenBank/DDBJ databases">
        <title>Resolving the taxonomy of Roseburia spp., Eubacterium rectale and Agathobacter spp. through phylogenomic analysis.</title>
        <authorList>
            <person name="Sheridan P.O."/>
            <person name="Walker A.W."/>
            <person name="Duncan S.H."/>
            <person name="Scott K.P."/>
            <person name="Toole P.W.O."/>
            <person name="Luis P."/>
            <person name="Flint H.J."/>
        </authorList>
    </citation>
    <scope>NUCLEOTIDE SEQUENCE [LARGE SCALE GENOMIC DNA]</scope>
    <source>
        <strain evidence="1 2">JK623</strain>
    </source>
</reference>
<reference evidence="1 2" key="2">
    <citation type="submission" date="2017-10" db="EMBL/GenBank/DDBJ databases">
        <authorList>
            <person name="Banno H."/>
            <person name="Chua N.-H."/>
        </authorList>
    </citation>
    <scope>NUCLEOTIDE SEQUENCE [LARGE SCALE GENOMIC DNA]</scope>
    <source>
        <strain evidence="1 2">JK623</strain>
    </source>
</reference>
<evidence type="ECO:0000313" key="1">
    <source>
        <dbReference type="EMBL" id="PHU38146.1"/>
    </source>
</evidence>
<name>A0A2G3E4D9_9FIRM</name>
<evidence type="ECO:0000313" key="2">
    <source>
        <dbReference type="Proteomes" id="UP000224563"/>
    </source>
</evidence>